<organism evidence="1 2">
    <name type="scientific">Pseudocercospora fuligena</name>
    <dbReference type="NCBI Taxonomy" id="685502"/>
    <lineage>
        <taxon>Eukaryota</taxon>
        <taxon>Fungi</taxon>
        <taxon>Dikarya</taxon>
        <taxon>Ascomycota</taxon>
        <taxon>Pezizomycotina</taxon>
        <taxon>Dothideomycetes</taxon>
        <taxon>Dothideomycetidae</taxon>
        <taxon>Mycosphaerellales</taxon>
        <taxon>Mycosphaerellaceae</taxon>
        <taxon>Pseudocercospora</taxon>
    </lineage>
</organism>
<dbReference type="AlphaFoldDB" id="A0A8H6VSH3"/>
<reference evidence="1" key="1">
    <citation type="submission" date="2020-04" db="EMBL/GenBank/DDBJ databases">
        <title>Draft genome resource of the tomato pathogen Pseudocercospora fuligena.</title>
        <authorList>
            <person name="Zaccaron A."/>
        </authorList>
    </citation>
    <scope>NUCLEOTIDE SEQUENCE</scope>
    <source>
        <strain evidence="1">PF001</strain>
    </source>
</reference>
<dbReference type="InterPro" id="IPR011008">
    <property type="entry name" value="Dimeric_a/b-barrel"/>
</dbReference>
<comment type="caution">
    <text evidence="1">The sequence shown here is derived from an EMBL/GenBank/DDBJ whole genome shotgun (WGS) entry which is preliminary data.</text>
</comment>
<accession>A0A8H6VSH3</accession>
<gene>
    <name evidence="1" type="ORF">HII31_01620</name>
</gene>
<evidence type="ECO:0000313" key="1">
    <source>
        <dbReference type="EMBL" id="KAF7197195.1"/>
    </source>
</evidence>
<name>A0A8H6VSH3_9PEZI</name>
<evidence type="ECO:0000313" key="2">
    <source>
        <dbReference type="Proteomes" id="UP000660729"/>
    </source>
</evidence>
<dbReference type="EMBL" id="JABCIY010000019">
    <property type="protein sequence ID" value="KAF7197195.1"/>
    <property type="molecule type" value="Genomic_DNA"/>
</dbReference>
<protein>
    <submittedName>
        <fullName evidence="1">Uncharacterized protein</fullName>
    </submittedName>
</protein>
<keyword evidence="2" id="KW-1185">Reference proteome</keyword>
<dbReference type="OrthoDB" id="2851338at2759"/>
<sequence length="194" mass="22193">MSRVALRYKNSNPEAVDPYLALYPTESTSSLWTGTGVSDILKGLQQDPKAKTLNNIDVSTFAAFGPRLYEKIQTYEAYGHENDTGKDRGQTVVCVAMEPGDEADFEDWYRKQHLDMLGMCKSYLRCTRYKRLDGQSPRYLALHEYACKPEDLPAEQIKQVVATEWSKKIIDEAKVFDRDVYELTYVVGNEDLKL</sequence>
<proteinExistence type="predicted"/>
<dbReference type="Proteomes" id="UP000660729">
    <property type="component" value="Unassembled WGS sequence"/>
</dbReference>
<dbReference type="SUPFAM" id="SSF54909">
    <property type="entry name" value="Dimeric alpha+beta barrel"/>
    <property type="match status" value="1"/>
</dbReference>